<evidence type="ECO:0000259" key="2">
    <source>
        <dbReference type="Pfam" id="PF04773"/>
    </source>
</evidence>
<dbReference type="PANTHER" id="PTHR30273">
    <property type="entry name" value="PERIPLASMIC SIGNAL SENSOR AND SIGMA FACTOR ACTIVATOR FECR-RELATED"/>
    <property type="match status" value="1"/>
</dbReference>
<keyword evidence="1" id="KW-0812">Transmembrane</keyword>
<accession>A0A1V2JX84</accession>
<dbReference type="Gene3D" id="2.60.120.1440">
    <property type="match status" value="1"/>
</dbReference>
<dbReference type="InterPro" id="IPR006860">
    <property type="entry name" value="FecR"/>
</dbReference>
<dbReference type="GO" id="GO:0016301">
    <property type="term" value="F:kinase activity"/>
    <property type="evidence" value="ECO:0007669"/>
    <property type="project" value="UniProtKB-KW"/>
</dbReference>
<organism evidence="4 5">
    <name type="scientific">Pseudomonas cedrina subsp. cedrina</name>
    <dbReference type="NCBI Taxonomy" id="76762"/>
    <lineage>
        <taxon>Bacteria</taxon>
        <taxon>Pseudomonadati</taxon>
        <taxon>Pseudomonadota</taxon>
        <taxon>Gammaproteobacteria</taxon>
        <taxon>Pseudomonadales</taxon>
        <taxon>Pseudomonadaceae</taxon>
        <taxon>Pseudomonas</taxon>
    </lineage>
</organism>
<sequence>MSHTPHQIEEQAAEWLLRLHEGELNEAQRLAFESWKQQGPHHAAAAARMEAVIFRMQALRGKKAPARAALSAAFTQPDKRRRKNVVRALALACSLAIPAAALLVSPYPQQWMADVRNGPGQWQTLHLADGSVLAFNGISSANLYFDDKQRRIELLQGEIRVEVAHDRTRPFVVQTPQGTLRALGTRFVVKREGDVTVLSMLESRVAAQSADGQQTLEVDAGSQAMMRANDVRLAGTIDPSSIDQAWRRHQLVVENRPLPEVLDEIARHRAGRVQFDRRALQGLRVSAVIPLDNSEHALQLLAQTLPIQVQTFTPWLIVVSPETPSNKTTPNK</sequence>
<evidence type="ECO:0000256" key="1">
    <source>
        <dbReference type="SAM" id="Phobius"/>
    </source>
</evidence>
<comment type="caution">
    <text evidence="4">The sequence shown here is derived from an EMBL/GenBank/DDBJ whole genome shotgun (WGS) entry which is preliminary data.</text>
</comment>
<feature type="domain" description="FecR N-terminal" evidence="3">
    <location>
        <begin position="10"/>
        <end position="52"/>
    </location>
</feature>
<dbReference type="Gene3D" id="3.55.50.30">
    <property type="match status" value="1"/>
</dbReference>
<dbReference type="InterPro" id="IPR012373">
    <property type="entry name" value="Ferrdict_sens_TM"/>
</dbReference>
<keyword evidence="4" id="KW-0418">Kinase</keyword>
<dbReference type="RefSeq" id="WP_076954783.1">
    <property type="nucleotide sequence ID" value="NZ_MNPW01000018.1"/>
</dbReference>
<dbReference type="InterPro" id="IPR032623">
    <property type="entry name" value="FecR_N"/>
</dbReference>
<dbReference type="Pfam" id="PF16220">
    <property type="entry name" value="DUF4880"/>
    <property type="match status" value="1"/>
</dbReference>
<evidence type="ECO:0000259" key="3">
    <source>
        <dbReference type="Pfam" id="PF16220"/>
    </source>
</evidence>
<evidence type="ECO:0000313" key="4">
    <source>
        <dbReference type="EMBL" id="ONH50112.1"/>
    </source>
</evidence>
<reference evidence="4 5" key="1">
    <citation type="submission" date="2016-10" db="EMBL/GenBank/DDBJ databases">
        <title>Pseudomonas lactis sp. nov. and Pseudomonas paralactis sp. nov., isolated from bovine raw milk.</title>
        <authorList>
            <person name="Von Neubeck M."/>
            <person name="Huptas C."/>
            <person name="Glueck C."/>
            <person name="Krewinkel M."/>
            <person name="Stoeckel M."/>
            <person name="Stressler T."/>
            <person name="Fischer L."/>
            <person name="Hinrichs J."/>
            <person name="Scherer S."/>
            <person name="Wenning M."/>
        </authorList>
    </citation>
    <scope>NUCLEOTIDE SEQUENCE [LARGE SCALE GENOMIC DNA]</scope>
    <source>
        <strain evidence="4 5">DSM 17516</strain>
    </source>
</reference>
<feature type="transmembrane region" description="Helical" evidence="1">
    <location>
        <begin position="85"/>
        <end position="105"/>
    </location>
</feature>
<keyword evidence="4" id="KW-0808">Transferase</keyword>
<dbReference type="GO" id="GO:0016989">
    <property type="term" value="F:sigma factor antagonist activity"/>
    <property type="evidence" value="ECO:0007669"/>
    <property type="project" value="TreeGrafter"/>
</dbReference>
<feature type="domain" description="FecR protein" evidence="2">
    <location>
        <begin position="114"/>
        <end position="205"/>
    </location>
</feature>
<keyword evidence="1" id="KW-0472">Membrane</keyword>
<keyword evidence="1" id="KW-1133">Transmembrane helix</keyword>
<dbReference type="EMBL" id="MNPW01000018">
    <property type="protein sequence ID" value="ONH50112.1"/>
    <property type="molecule type" value="Genomic_DNA"/>
</dbReference>
<proteinExistence type="predicted"/>
<dbReference type="Pfam" id="PF04773">
    <property type="entry name" value="FecR"/>
    <property type="match status" value="1"/>
</dbReference>
<dbReference type="PIRSF" id="PIRSF018266">
    <property type="entry name" value="FecR"/>
    <property type="match status" value="1"/>
</dbReference>
<dbReference type="Proteomes" id="UP000189295">
    <property type="component" value="Unassembled WGS sequence"/>
</dbReference>
<name>A0A1V2JX84_PSECE</name>
<dbReference type="AlphaFoldDB" id="A0A1V2JX84"/>
<dbReference type="PANTHER" id="PTHR30273:SF2">
    <property type="entry name" value="PROTEIN FECR"/>
    <property type="match status" value="1"/>
</dbReference>
<evidence type="ECO:0000313" key="5">
    <source>
        <dbReference type="Proteomes" id="UP000189295"/>
    </source>
</evidence>
<dbReference type="OrthoDB" id="1099576at2"/>
<gene>
    <name evidence="4" type="ORF">BLL36_27070</name>
</gene>
<protein>
    <submittedName>
        <fullName evidence="4">Histidine kinase</fullName>
    </submittedName>
</protein>